<dbReference type="Gene3D" id="1.10.1660.10">
    <property type="match status" value="1"/>
</dbReference>
<keyword evidence="2" id="KW-0805">Transcription regulation</keyword>
<feature type="domain" description="HTH merR-type" evidence="5">
    <location>
        <begin position="28"/>
        <end position="79"/>
    </location>
</feature>
<dbReference type="EMBL" id="CAFAAB010000021">
    <property type="protein sequence ID" value="CAB4777824.1"/>
    <property type="molecule type" value="Genomic_DNA"/>
</dbReference>
<name>A0A6J6W2I9_9ZZZZ</name>
<keyword evidence="4" id="KW-0804">Transcription</keyword>
<dbReference type="SMART" id="SM00422">
    <property type="entry name" value="HTH_MERR"/>
    <property type="match status" value="1"/>
</dbReference>
<dbReference type="GO" id="GO:0003677">
    <property type="term" value="F:DNA binding"/>
    <property type="evidence" value="ECO:0007669"/>
    <property type="project" value="UniProtKB-KW"/>
</dbReference>
<proteinExistence type="predicted"/>
<dbReference type="PANTHER" id="PTHR30204:SF69">
    <property type="entry name" value="MERR-FAMILY TRANSCRIPTIONAL REGULATOR"/>
    <property type="match status" value="1"/>
</dbReference>
<dbReference type="InterPro" id="IPR000551">
    <property type="entry name" value="MerR-type_HTH_dom"/>
</dbReference>
<dbReference type="PROSITE" id="PS50937">
    <property type="entry name" value="HTH_MERR_2"/>
    <property type="match status" value="1"/>
</dbReference>
<dbReference type="AlphaFoldDB" id="A0A6J6W2I9"/>
<keyword evidence="1" id="KW-0678">Repressor</keyword>
<sequence>MTAARTYRIGEVHRLLRDEFPDLELSKIRYYEDQGLVQPKRTKSKYRVFVPSDVEVLREALRLRARNIALPDVRRRLVDRGMIAPEGEMANGPAARAARLVQANAVTARVPESPAPSSTPAVAVQSAAPPFLTVVSSDTYASAEFVAASGLSERQINDLQAQGFLAPEIIHERLTYSALDLQVAKRAGVLINQGVAVRQLTPLRRLVQLEMDFVRDLTVPLRKLPKAQREIQEARVASEVSELRNAVHAATAAKHL</sequence>
<evidence type="ECO:0000256" key="1">
    <source>
        <dbReference type="ARBA" id="ARBA00022491"/>
    </source>
</evidence>
<dbReference type="GO" id="GO:0003700">
    <property type="term" value="F:DNA-binding transcription factor activity"/>
    <property type="evidence" value="ECO:0007669"/>
    <property type="project" value="InterPro"/>
</dbReference>
<evidence type="ECO:0000256" key="3">
    <source>
        <dbReference type="ARBA" id="ARBA00023125"/>
    </source>
</evidence>
<protein>
    <submittedName>
        <fullName evidence="6">Unannotated protein</fullName>
    </submittedName>
</protein>
<dbReference type="PANTHER" id="PTHR30204">
    <property type="entry name" value="REDOX-CYCLING DRUG-SENSING TRANSCRIPTIONAL ACTIVATOR SOXR"/>
    <property type="match status" value="1"/>
</dbReference>
<dbReference type="CDD" id="cd00592">
    <property type="entry name" value="HTH_MerR-like"/>
    <property type="match status" value="1"/>
</dbReference>
<reference evidence="6" key="1">
    <citation type="submission" date="2020-05" db="EMBL/GenBank/DDBJ databases">
        <authorList>
            <person name="Chiriac C."/>
            <person name="Salcher M."/>
            <person name="Ghai R."/>
            <person name="Kavagutti S V."/>
        </authorList>
    </citation>
    <scope>NUCLEOTIDE SEQUENCE</scope>
</reference>
<gene>
    <name evidence="6" type="ORF">UFOPK2958_00313</name>
</gene>
<dbReference type="InterPro" id="IPR009061">
    <property type="entry name" value="DNA-bd_dom_put_sf"/>
</dbReference>
<dbReference type="Pfam" id="PF13411">
    <property type="entry name" value="MerR_1"/>
    <property type="match status" value="1"/>
</dbReference>
<evidence type="ECO:0000259" key="5">
    <source>
        <dbReference type="PROSITE" id="PS50937"/>
    </source>
</evidence>
<evidence type="ECO:0000313" key="6">
    <source>
        <dbReference type="EMBL" id="CAB4777824.1"/>
    </source>
</evidence>
<dbReference type="InterPro" id="IPR047057">
    <property type="entry name" value="MerR_fam"/>
</dbReference>
<dbReference type="SUPFAM" id="SSF46955">
    <property type="entry name" value="Putative DNA-binding domain"/>
    <property type="match status" value="1"/>
</dbReference>
<accession>A0A6J6W2I9</accession>
<organism evidence="6">
    <name type="scientific">freshwater metagenome</name>
    <dbReference type="NCBI Taxonomy" id="449393"/>
    <lineage>
        <taxon>unclassified sequences</taxon>
        <taxon>metagenomes</taxon>
        <taxon>ecological metagenomes</taxon>
    </lineage>
</organism>
<keyword evidence="3" id="KW-0238">DNA-binding</keyword>
<evidence type="ECO:0000256" key="4">
    <source>
        <dbReference type="ARBA" id="ARBA00023163"/>
    </source>
</evidence>
<evidence type="ECO:0000256" key="2">
    <source>
        <dbReference type="ARBA" id="ARBA00023015"/>
    </source>
</evidence>